<dbReference type="EMBL" id="CATQJA010002535">
    <property type="protein sequence ID" value="CAJ0571117.1"/>
    <property type="molecule type" value="Genomic_DNA"/>
</dbReference>
<dbReference type="InterPro" id="IPR004868">
    <property type="entry name" value="DNA-dir_DNA_pol_B_mt/vir"/>
</dbReference>
<comment type="caution">
    <text evidence="11">The sequence shown here is derived from an EMBL/GenBank/DDBJ whole genome shotgun (WGS) entry which is preliminary data.</text>
</comment>
<dbReference type="EC" id="2.7.7.7" evidence="2"/>
<feature type="region of interest" description="Disordered" evidence="9">
    <location>
        <begin position="1"/>
        <end position="28"/>
    </location>
</feature>
<evidence type="ECO:0000313" key="11">
    <source>
        <dbReference type="EMBL" id="CAJ0571117.1"/>
    </source>
</evidence>
<keyword evidence="12" id="KW-1185">Reference proteome</keyword>
<sequence length="902" mass="102619">MGKIKKKVNESKNPGATSTSKVQKKASSLKSKKDAKLISINGVSHLFKKIVHVRPQTCDATKNRFGICESVVDVLIKEDAAVARPNELEDILETLIAPFVAGADKASCSLSATSSPGLTVEVPFGAANPRRLALTLLNEINRSIQSGSTVLNLIGTETTWRFQTLTREVPKASGRPSTRLEMLSRNDGRVFTNPQDPDGLAQMTPEEFEYHNAELEKNASKELEGLTEAQKEKLLKARHRKLEDEEEKNLRKTIVFDIESALVERSTEKGVRNYHHPTLLVALRSCVNCRDWVPSSTSDSAECHEYTMETSYDGLFFKLEILPQMRYLSARFVDSLNFLPMPLSDFAKAFNLPEEKGYFPHGSHTFERLKSRDRELPPSRDYYPKQMSKRGREAFMKWYLSQKERGVRFNIKRELEKYCLQDVVLLHKGVCAFADAFLGYLKVDPFAEATTIASSAMKVFRKLFVNPKLPPVIALTPEATAPNQSMLALNYLEYLRKTLYPSLRHAGTLGGEVTVGTTKYKVDGYVKENTGSSKRKLVFEVYGCYYHLHECKYTERDFLPGRSWAEVKTRDRLKREALEGLKDGSIQHGVLSQYIDMMLQLKTEASGFPDWVFGGDSKGLEDRKMTYVKKFYDREGVELDIRSIRKNPELRQVAKLLANSLWGKMGQRSEYSKSECISDPVKLWKLLDTPAVEIVDLTLVNPSLVYVKWKDGEAAKSTVMPHLAIHYAALTTTYARLKLLEALEAIPPKELLYTDTDSIIFRGKRNLCNKTHPLRELQGDYLGQLVSEVPRGYMISQFVTQGPKCYAYVLTPTLPNLTESTILKLRGFRQTWDTDRLLNFDAIKRHVEQLNDKEELEVINVPYSIIANEGCELYNYSQIKKFGCKFEKRMLRSNYKTLPFGY</sequence>
<dbReference type="Proteomes" id="UP001177023">
    <property type="component" value="Unassembled WGS sequence"/>
</dbReference>
<comment type="similarity">
    <text evidence="1">Belongs to the DNA polymerase type-B family.</text>
</comment>
<dbReference type="GO" id="GO:0000166">
    <property type="term" value="F:nucleotide binding"/>
    <property type="evidence" value="ECO:0007669"/>
    <property type="project" value="InterPro"/>
</dbReference>
<keyword evidence="3" id="KW-0808">Transferase</keyword>
<comment type="catalytic activity">
    <reaction evidence="8">
        <text>DNA(n) + a 2'-deoxyribonucleoside 5'-triphosphate = DNA(n+1) + diphosphate</text>
        <dbReference type="Rhea" id="RHEA:22508"/>
        <dbReference type="Rhea" id="RHEA-COMP:17339"/>
        <dbReference type="Rhea" id="RHEA-COMP:17340"/>
        <dbReference type="ChEBI" id="CHEBI:33019"/>
        <dbReference type="ChEBI" id="CHEBI:61560"/>
        <dbReference type="ChEBI" id="CHEBI:173112"/>
        <dbReference type="EC" id="2.7.7.7"/>
    </reaction>
</comment>
<keyword evidence="7" id="KW-0238">DNA-binding</keyword>
<protein>
    <recommendedName>
        <fullName evidence="2">DNA-directed DNA polymerase</fullName>
        <ecNumber evidence="2">2.7.7.7</ecNumber>
    </recommendedName>
</protein>
<dbReference type="Gene3D" id="3.30.420.10">
    <property type="entry name" value="Ribonuclease H-like superfamily/Ribonuclease H"/>
    <property type="match status" value="1"/>
</dbReference>
<dbReference type="GO" id="GO:0042575">
    <property type="term" value="C:DNA polymerase complex"/>
    <property type="evidence" value="ECO:0007669"/>
    <property type="project" value="UniProtKB-ARBA"/>
</dbReference>
<gene>
    <name evidence="11" type="ORF">MSPICULIGERA_LOCUS9541</name>
</gene>
<dbReference type="SUPFAM" id="SSF56672">
    <property type="entry name" value="DNA/RNA polymerases"/>
    <property type="match status" value="1"/>
</dbReference>
<dbReference type="AlphaFoldDB" id="A0AA36CNA4"/>
<dbReference type="InterPro" id="IPR043502">
    <property type="entry name" value="DNA/RNA_pol_sf"/>
</dbReference>
<dbReference type="Gene3D" id="3.90.1600.10">
    <property type="entry name" value="Palm domain of DNA polymerase"/>
    <property type="match status" value="1"/>
</dbReference>
<evidence type="ECO:0000256" key="3">
    <source>
        <dbReference type="ARBA" id="ARBA00022679"/>
    </source>
</evidence>
<proteinExistence type="inferred from homology"/>
<dbReference type="InterPro" id="IPR036397">
    <property type="entry name" value="RNaseH_sf"/>
</dbReference>
<dbReference type="Pfam" id="PF03175">
    <property type="entry name" value="DNA_pol_B_2"/>
    <property type="match status" value="1"/>
</dbReference>
<dbReference type="InterPro" id="IPR012337">
    <property type="entry name" value="RNaseH-like_sf"/>
</dbReference>
<dbReference type="GO" id="GO:0006260">
    <property type="term" value="P:DNA replication"/>
    <property type="evidence" value="ECO:0007669"/>
    <property type="project" value="UniProtKB-KW"/>
</dbReference>
<evidence type="ECO:0000256" key="2">
    <source>
        <dbReference type="ARBA" id="ARBA00012417"/>
    </source>
</evidence>
<evidence type="ECO:0000256" key="6">
    <source>
        <dbReference type="ARBA" id="ARBA00022932"/>
    </source>
</evidence>
<name>A0AA36CNA4_9BILA</name>
<keyword evidence="6" id="KW-0239">DNA-directed DNA polymerase</keyword>
<dbReference type="InterPro" id="IPR023211">
    <property type="entry name" value="DNA_pol_palm_dom_sf"/>
</dbReference>
<dbReference type="PANTHER" id="PTHR33568">
    <property type="entry name" value="DNA POLYMERASE"/>
    <property type="match status" value="1"/>
</dbReference>
<evidence type="ECO:0000256" key="8">
    <source>
        <dbReference type="ARBA" id="ARBA00049244"/>
    </source>
</evidence>
<evidence type="ECO:0000313" key="12">
    <source>
        <dbReference type="Proteomes" id="UP001177023"/>
    </source>
</evidence>
<dbReference type="GO" id="GO:0003887">
    <property type="term" value="F:DNA-directed DNA polymerase activity"/>
    <property type="evidence" value="ECO:0007669"/>
    <property type="project" value="UniProtKB-KW"/>
</dbReference>
<evidence type="ECO:0000256" key="4">
    <source>
        <dbReference type="ARBA" id="ARBA00022695"/>
    </source>
</evidence>
<reference evidence="11" key="1">
    <citation type="submission" date="2023-06" db="EMBL/GenBank/DDBJ databases">
        <authorList>
            <person name="Delattre M."/>
        </authorList>
    </citation>
    <scope>NUCLEOTIDE SEQUENCE</scope>
    <source>
        <strain evidence="11">AF72</strain>
    </source>
</reference>
<dbReference type="SUPFAM" id="SSF53098">
    <property type="entry name" value="Ribonuclease H-like"/>
    <property type="match status" value="1"/>
</dbReference>
<dbReference type="PANTHER" id="PTHR33568:SF3">
    <property type="entry name" value="DNA-DIRECTED DNA POLYMERASE"/>
    <property type="match status" value="1"/>
</dbReference>
<dbReference type="GO" id="GO:0003677">
    <property type="term" value="F:DNA binding"/>
    <property type="evidence" value="ECO:0007669"/>
    <property type="project" value="UniProtKB-KW"/>
</dbReference>
<evidence type="ECO:0000256" key="1">
    <source>
        <dbReference type="ARBA" id="ARBA00005755"/>
    </source>
</evidence>
<feature type="non-terminal residue" evidence="11">
    <location>
        <position position="902"/>
    </location>
</feature>
<evidence type="ECO:0000256" key="9">
    <source>
        <dbReference type="SAM" id="MobiDB-lite"/>
    </source>
</evidence>
<accession>A0AA36CNA4</accession>
<feature type="domain" description="DNA-directed DNA polymerase family B mitochondria/virus" evidence="10">
    <location>
        <begin position="324"/>
        <end position="470"/>
    </location>
</feature>
<organism evidence="11 12">
    <name type="scientific">Mesorhabditis spiculigera</name>
    <dbReference type="NCBI Taxonomy" id="96644"/>
    <lineage>
        <taxon>Eukaryota</taxon>
        <taxon>Metazoa</taxon>
        <taxon>Ecdysozoa</taxon>
        <taxon>Nematoda</taxon>
        <taxon>Chromadorea</taxon>
        <taxon>Rhabditida</taxon>
        <taxon>Rhabditina</taxon>
        <taxon>Rhabditomorpha</taxon>
        <taxon>Rhabditoidea</taxon>
        <taxon>Rhabditidae</taxon>
        <taxon>Mesorhabditinae</taxon>
        <taxon>Mesorhabditis</taxon>
    </lineage>
</organism>
<evidence type="ECO:0000256" key="5">
    <source>
        <dbReference type="ARBA" id="ARBA00022705"/>
    </source>
</evidence>
<evidence type="ECO:0000259" key="10">
    <source>
        <dbReference type="Pfam" id="PF03175"/>
    </source>
</evidence>
<keyword evidence="4" id="KW-0548">Nucleotidyltransferase</keyword>
<keyword evidence="5" id="KW-0235">DNA replication</keyword>
<evidence type="ECO:0000256" key="7">
    <source>
        <dbReference type="ARBA" id="ARBA00023125"/>
    </source>
</evidence>